<dbReference type="Gene3D" id="3.40.50.300">
    <property type="entry name" value="P-loop containing nucleotide triphosphate hydrolases"/>
    <property type="match status" value="1"/>
</dbReference>
<protein>
    <recommendedName>
        <fullName evidence="3">Large ribosomal subunit assembly factor BipA</fullName>
        <ecNumber evidence="3">3.6.5.-</ecNumber>
    </recommendedName>
    <alternativeName>
        <fullName evidence="3">GTP-binding protein BipA</fullName>
    </alternativeName>
</protein>
<name>A0A2M8LFJ5_9BACT</name>
<keyword evidence="3" id="KW-0963">Cytoplasm</keyword>
<dbReference type="GO" id="GO:0043022">
    <property type="term" value="F:ribosome binding"/>
    <property type="evidence" value="ECO:0007669"/>
    <property type="project" value="UniProtKB-UniRule"/>
</dbReference>
<dbReference type="Gene3D" id="2.40.30.10">
    <property type="entry name" value="Translation factors"/>
    <property type="match status" value="1"/>
</dbReference>
<dbReference type="Pfam" id="PF14492">
    <property type="entry name" value="EFG_III"/>
    <property type="match status" value="1"/>
</dbReference>
<dbReference type="CDD" id="cd03691">
    <property type="entry name" value="BipA_TypA_II"/>
    <property type="match status" value="1"/>
</dbReference>
<gene>
    <name evidence="5" type="primary">typA</name>
    <name evidence="3" type="synonym">bipA</name>
    <name evidence="5" type="ORF">COV04_01285</name>
</gene>
<dbReference type="SUPFAM" id="SSF50447">
    <property type="entry name" value="Translation proteins"/>
    <property type="match status" value="1"/>
</dbReference>
<accession>A0A2M8LFJ5</accession>
<dbReference type="Pfam" id="PF00009">
    <property type="entry name" value="GTP_EFTU"/>
    <property type="match status" value="1"/>
</dbReference>
<dbReference type="InterPro" id="IPR031157">
    <property type="entry name" value="G_TR_CS"/>
</dbReference>
<dbReference type="GO" id="GO:0019843">
    <property type="term" value="F:rRNA binding"/>
    <property type="evidence" value="ECO:0007669"/>
    <property type="project" value="UniProtKB-KW"/>
</dbReference>
<dbReference type="InterPro" id="IPR042116">
    <property type="entry name" value="TypA/BipA_C"/>
</dbReference>
<dbReference type="PRINTS" id="PR00315">
    <property type="entry name" value="ELONGATNFCT"/>
</dbReference>
<dbReference type="AlphaFoldDB" id="A0A2M8LFJ5"/>
<organism evidence="5 6">
    <name type="scientific">Candidatus Uhrbacteria bacterium CG10_big_fil_rev_8_21_14_0_10_48_11</name>
    <dbReference type="NCBI Taxonomy" id="1975037"/>
    <lineage>
        <taxon>Bacteria</taxon>
        <taxon>Candidatus Uhriibacteriota</taxon>
    </lineage>
</organism>
<dbReference type="NCBIfam" id="TIGR00231">
    <property type="entry name" value="small_GTP"/>
    <property type="match status" value="1"/>
</dbReference>
<dbReference type="InterPro" id="IPR027417">
    <property type="entry name" value="P-loop_NTPase"/>
</dbReference>
<keyword evidence="3" id="KW-0690">Ribosome biogenesis</keyword>
<comment type="subcellular location">
    <subcellularLocation>
        <location evidence="3">Cytoplasm</location>
    </subcellularLocation>
    <text evidence="3">Binds to ribosomes.</text>
</comment>
<keyword evidence="3" id="KW-0694">RNA-binding</keyword>
<feature type="binding site" evidence="3">
    <location>
        <begin position="127"/>
        <end position="130"/>
    </location>
    <ligand>
        <name>GTP</name>
        <dbReference type="ChEBI" id="CHEBI:37565"/>
    </ligand>
</feature>
<dbReference type="PROSITE" id="PS51722">
    <property type="entry name" value="G_TR_2"/>
    <property type="match status" value="1"/>
</dbReference>
<dbReference type="FunFam" id="3.40.50.300:FF:000055">
    <property type="entry name" value="GTP-binding protein TypA"/>
    <property type="match status" value="1"/>
</dbReference>
<reference evidence="5 6" key="1">
    <citation type="submission" date="2017-09" db="EMBL/GenBank/DDBJ databases">
        <title>Depth-based differentiation of microbial function through sediment-hosted aquifers and enrichment of novel symbionts in the deep terrestrial subsurface.</title>
        <authorList>
            <person name="Probst A.J."/>
            <person name="Ladd B."/>
            <person name="Jarett J.K."/>
            <person name="Geller-Mcgrath D.E."/>
            <person name="Sieber C.M."/>
            <person name="Emerson J.B."/>
            <person name="Anantharaman K."/>
            <person name="Thomas B.C."/>
            <person name="Malmstrom R."/>
            <person name="Stieglmeier M."/>
            <person name="Klingl A."/>
            <person name="Woyke T."/>
            <person name="Ryan C.M."/>
            <person name="Banfield J.F."/>
        </authorList>
    </citation>
    <scope>NUCLEOTIDE SEQUENCE [LARGE SCALE GENOMIC DNA]</scope>
    <source>
        <strain evidence="5">CG10_big_fil_rev_8_21_14_0_10_48_11</strain>
    </source>
</reference>
<dbReference type="Pfam" id="PF21018">
    <property type="entry name" value="BipA_C"/>
    <property type="match status" value="1"/>
</dbReference>
<dbReference type="GO" id="GO:0003924">
    <property type="term" value="F:GTPase activity"/>
    <property type="evidence" value="ECO:0007669"/>
    <property type="project" value="UniProtKB-UniRule"/>
</dbReference>
<dbReference type="InterPro" id="IPR000795">
    <property type="entry name" value="T_Tr_GTP-bd_dom"/>
</dbReference>
<comment type="caution">
    <text evidence="5">The sequence shown here is derived from an EMBL/GenBank/DDBJ whole genome shotgun (WGS) entry which is preliminary data.</text>
</comment>
<dbReference type="PANTHER" id="PTHR42908">
    <property type="entry name" value="TRANSLATION ELONGATION FACTOR-RELATED"/>
    <property type="match status" value="1"/>
</dbReference>
<proteinExistence type="inferred from homology"/>
<dbReference type="InterPro" id="IPR009000">
    <property type="entry name" value="Transl_B-barrel_sf"/>
</dbReference>
<evidence type="ECO:0000313" key="6">
    <source>
        <dbReference type="Proteomes" id="UP000231152"/>
    </source>
</evidence>
<keyword evidence="2 3" id="KW-0342">GTP-binding</keyword>
<dbReference type="FunFam" id="3.30.70.240:FF:000002">
    <property type="entry name" value="GTP-binding protein TypA"/>
    <property type="match status" value="1"/>
</dbReference>
<dbReference type="GO" id="GO:1990904">
    <property type="term" value="C:ribonucleoprotein complex"/>
    <property type="evidence" value="ECO:0007669"/>
    <property type="project" value="TreeGrafter"/>
</dbReference>
<dbReference type="GO" id="GO:0000049">
    <property type="term" value="F:tRNA binding"/>
    <property type="evidence" value="ECO:0007669"/>
    <property type="project" value="UniProtKB-KW"/>
</dbReference>
<dbReference type="InterPro" id="IPR048876">
    <property type="entry name" value="BipA_C"/>
</dbReference>
<dbReference type="PANTHER" id="PTHR42908:SF8">
    <property type="entry name" value="TR-TYPE G DOMAIN-CONTAINING PROTEIN"/>
    <property type="match status" value="1"/>
</dbReference>
<dbReference type="InterPro" id="IPR035651">
    <property type="entry name" value="BipA_V"/>
</dbReference>
<dbReference type="EC" id="3.6.5.-" evidence="3"/>
<dbReference type="InterPro" id="IPR047043">
    <property type="entry name" value="BipA_III"/>
</dbReference>
<dbReference type="GO" id="GO:0005525">
    <property type="term" value="F:GTP binding"/>
    <property type="evidence" value="ECO:0007669"/>
    <property type="project" value="UniProtKB-UniRule"/>
</dbReference>
<dbReference type="CDD" id="cd03710">
    <property type="entry name" value="BipA_TypA_C"/>
    <property type="match status" value="1"/>
</dbReference>
<evidence type="ECO:0000256" key="1">
    <source>
        <dbReference type="ARBA" id="ARBA00022741"/>
    </source>
</evidence>
<dbReference type="CDD" id="cd16263">
    <property type="entry name" value="BipA_III"/>
    <property type="match status" value="1"/>
</dbReference>
<dbReference type="InterPro" id="IPR047042">
    <property type="entry name" value="BipA_II"/>
</dbReference>
<comment type="similarity">
    <text evidence="3">Belongs to the TRAFAC class translation factor GTPase superfamily. Classic translation factor GTPase family. BipA subfamily.</text>
</comment>
<dbReference type="Pfam" id="PF03144">
    <property type="entry name" value="GTP_EFTU_D2"/>
    <property type="match status" value="1"/>
</dbReference>
<dbReference type="EMBL" id="PFET01000005">
    <property type="protein sequence ID" value="PJE76146.1"/>
    <property type="molecule type" value="Genomic_DNA"/>
</dbReference>
<dbReference type="GO" id="GO:0000027">
    <property type="term" value="P:ribosomal large subunit assembly"/>
    <property type="evidence" value="ECO:0007669"/>
    <property type="project" value="UniProtKB-UniRule"/>
</dbReference>
<keyword evidence="3" id="KW-0699">rRNA-binding</keyword>
<sequence>MKEIRNIAIIAHVDHGKSTLVDALLKQSGTELGKLAGQDLIMDSNEIEKERGITIFAKNAAVVFQGTKINIIDTPGHADFGGEVERVLNMADGSLLLVDAQEGPMPQTRFVLKKALDAGHKIIVVINKIDKANARVNYALDQVIELFMEFGASDEQLNFPIVYASGKQGLAGMAPELSEMKDITPLFEEIIKHIPAPKVDAAAPLQMMVVSTMYDNYLGRTALGRVTRGTIQNASAITHIHRDGTQTKAKVASLMSYVGLLRVAAESVPAGDVALVAGISDVNIGDTLADSESPEALPPISIEKPTVRMTFGVNNSPFAGQEGEYCTSRNLRERLAKELENDVALRVEPGQSAEEFVVSGRGELHLAILIEKMRREGYELQVSRPEVIYKEENGKTLEPAEDVWIDVPEMYSGMVIKKMALRKGEMKNMHVENEQAHLHFFIPTRGLIGFRNEFIIETKGLGILNSLFAGYFPKAADIEANAHGSLIVHEPGETTSYALLKTQERGELFVGPGLQVYEGQVVGQNAKAEDMVVNVCKMKALTNFRANKDVTTSDLAPQREITIETALEYIGDDELVEVTPKSIRLRKRVLRNVIRNKK</sequence>
<comment type="catalytic activity">
    <reaction evidence="3">
        <text>GTP + H2O = GDP + phosphate + H(+)</text>
        <dbReference type="Rhea" id="RHEA:19669"/>
        <dbReference type="ChEBI" id="CHEBI:15377"/>
        <dbReference type="ChEBI" id="CHEBI:15378"/>
        <dbReference type="ChEBI" id="CHEBI:37565"/>
        <dbReference type="ChEBI" id="CHEBI:43474"/>
        <dbReference type="ChEBI" id="CHEBI:58189"/>
    </reaction>
</comment>
<dbReference type="SMART" id="SM00838">
    <property type="entry name" value="EFG_C"/>
    <property type="match status" value="1"/>
</dbReference>
<dbReference type="InterPro" id="IPR035647">
    <property type="entry name" value="EFG_III/V"/>
</dbReference>
<evidence type="ECO:0000256" key="2">
    <source>
        <dbReference type="ARBA" id="ARBA00023134"/>
    </source>
</evidence>
<dbReference type="InterPro" id="IPR005225">
    <property type="entry name" value="Small_GTP-bd"/>
</dbReference>
<dbReference type="Gene3D" id="3.30.70.240">
    <property type="match status" value="1"/>
</dbReference>
<dbReference type="HAMAP" id="MF_00849">
    <property type="entry name" value="BipA"/>
    <property type="match status" value="1"/>
</dbReference>
<dbReference type="Proteomes" id="UP000231152">
    <property type="component" value="Unassembled WGS sequence"/>
</dbReference>
<comment type="function">
    <text evidence="3">A 50S ribosomal subunit assembly protein with GTPase activity, required for 50S subunit assembly at low temperatures, may also play a role in translation. Binds GTP and analogs. Binds the 70S ribosome between the 30S and 50S subunits, in a similar position as ribosome-bound EF-G; it contacts a number of ribosomal proteins, both rRNAs and the A-site tRNA.</text>
</comment>
<dbReference type="Gene3D" id="2.40.50.250">
    <property type="entry name" value="bipa protein"/>
    <property type="match status" value="1"/>
</dbReference>
<dbReference type="InterPro" id="IPR006298">
    <property type="entry name" value="BipA"/>
</dbReference>
<dbReference type="InterPro" id="IPR000640">
    <property type="entry name" value="EFG_V-like"/>
</dbReference>
<dbReference type="Pfam" id="PF00679">
    <property type="entry name" value="EFG_C"/>
    <property type="match status" value="1"/>
</dbReference>
<dbReference type="GO" id="GO:0005829">
    <property type="term" value="C:cytosol"/>
    <property type="evidence" value="ECO:0007669"/>
    <property type="project" value="TreeGrafter"/>
</dbReference>
<feature type="domain" description="Tr-type G" evidence="4">
    <location>
        <begin position="2"/>
        <end position="198"/>
    </location>
</feature>
<dbReference type="NCBIfam" id="TIGR01394">
    <property type="entry name" value="TypA_BipA"/>
    <property type="match status" value="1"/>
</dbReference>
<keyword evidence="1 3" id="KW-0547">Nucleotide-binding</keyword>
<feature type="binding site" evidence="3">
    <location>
        <begin position="14"/>
        <end position="19"/>
    </location>
    <ligand>
        <name>GTP</name>
        <dbReference type="ChEBI" id="CHEBI:37565"/>
    </ligand>
</feature>
<dbReference type="InterPro" id="IPR004161">
    <property type="entry name" value="EFTu-like_2"/>
</dbReference>
<dbReference type="CDD" id="cd01891">
    <property type="entry name" value="TypA_BipA"/>
    <property type="match status" value="1"/>
</dbReference>
<evidence type="ECO:0000259" key="4">
    <source>
        <dbReference type="PROSITE" id="PS51722"/>
    </source>
</evidence>
<dbReference type="PROSITE" id="PS00301">
    <property type="entry name" value="G_TR_1"/>
    <property type="match status" value="1"/>
</dbReference>
<keyword evidence="3" id="KW-0378">Hydrolase</keyword>
<dbReference type="FunFam" id="3.30.70.870:FF:000003">
    <property type="entry name" value="GTP-binding protein TypA"/>
    <property type="match status" value="1"/>
</dbReference>
<dbReference type="SUPFAM" id="SSF52540">
    <property type="entry name" value="P-loop containing nucleoside triphosphate hydrolases"/>
    <property type="match status" value="1"/>
</dbReference>
<dbReference type="InterPro" id="IPR047041">
    <property type="entry name" value="BipA_GTP-bd_dom"/>
</dbReference>
<dbReference type="InterPro" id="IPR041095">
    <property type="entry name" value="EFG_II"/>
</dbReference>
<evidence type="ECO:0000313" key="5">
    <source>
        <dbReference type="EMBL" id="PJE76146.1"/>
    </source>
</evidence>
<evidence type="ECO:0000256" key="3">
    <source>
        <dbReference type="HAMAP-Rule" id="MF_00849"/>
    </source>
</evidence>
<keyword evidence="3" id="KW-0820">tRNA-binding</keyword>
<comment type="subunit">
    <text evidence="3">Monomer.</text>
</comment>
<dbReference type="SUPFAM" id="SSF54980">
    <property type="entry name" value="EF-G C-terminal domain-like"/>
    <property type="match status" value="2"/>
</dbReference>
<dbReference type="Gene3D" id="3.30.70.870">
    <property type="entry name" value="Elongation Factor G (Translational Gtpase), domain 3"/>
    <property type="match status" value="1"/>
</dbReference>